<keyword evidence="5 12" id="KW-0436">Ligase</keyword>
<evidence type="ECO:0000313" key="14">
    <source>
        <dbReference type="EMBL" id="GEN99887.1"/>
    </source>
</evidence>
<dbReference type="PANTHER" id="PTHR10890:SF3">
    <property type="entry name" value="CYSTEINE--TRNA LIGASE, CYTOPLASMIC"/>
    <property type="match status" value="1"/>
</dbReference>
<comment type="subunit">
    <text evidence="3 12">Monomer.</text>
</comment>
<feature type="short sequence motif" description="'KMSKS' region" evidence="12">
    <location>
        <begin position="370"/>
        <end position="374"/>
    </location>
</feature>
<proteinExistence type="inferred from homology"/>
<evidence type="ECO:0000256" key="12">
    <source>
        <dbReference type="HAMAP-Rule" id="MF_00041"/>
    </source>
</evidence>
<evidence type="ECO:0000256" key="5">
    <source>
        <dbReference type="ARBA" id="ARBA00022598"/>
    </source>
</evidence>
<comment type="caution">
    <text evidence="14">The sequence shown here is derived from an EMBL/GenBank/DDBJ whole genome shotgun (WGS) entry which is preliminary data.</text>
</comment>
<dbReference type="GO" id="GO:0006423">
    <property type="term" value="P:cysteinyl-tRNA aminoacylation"/>
    <property type="evidence" value="ECO:0007669"/>
    <property type="project" value="UniProtKB-UniRule"/>
</dbReference>
<keyword evidence="11 12" id="KW-0030">Aminoacyl-tRNA synthetase</keyword>
<evidence type="ECO:0000256" key="11">
    <source>
        <dbReference type="ARBA" id="ARBA00023146"/>
    </source>
</evidence>
<keyword evidence="6 12" id="KW-0479">Metal-binding</keyword>
<dbReference type="Proteomes" id="UP000321464">
    <property type="component" value="Unassembled WGS sequence"/>
</dbReference>
<dbReference type="HAMAP" id="MF_00041">
    <property type="entry name" value="Cys_tRNA_synth"/>
    <property type="match status" value="1"/>
</dbReference>
<keyword evidence="9 12" id="KW-0067">ATP-binding</keyword>
<feature type="binding site" evidence="12">
    <location>
        <position position="33"/>
    </location>
    <ligand>
        <name>Zn(2+)</name>
        <dbReference type="ChEBI" id="CHEBI:29105"/>
    </ligand>
</feature>
<feature type="binding site" evidence="12">
    <location>
        <position position="334"/>
    </location>
    <ligand>
        <name>Zn(2+)</name>
        <dbReference type="ChEBI" id="CHEBI:29105"/>
    </ligand>
</feature>
<evidence type="ECO:0000256" key="4">
    <source>
        <dbReference type="ARBA" id="ARBA00022490"/>
    </source>
</evidence>
<evidence type="ECO:0000256" key="10">
    <source>
        <dbReference type="ARBA" id="ARBA00022917"/>
    </source>
</evidence>
<comment type="subcellular location">
    <subcellularLocation>
        <location evidence="1 12">Cytoplasm</location>
    </subcellularLocation>
</comment>
<feature type="domain" description="Cysteinyl-tRNA synthetase class Ia DALR" evidence="13">
    <location>
        <begin position="455"/>
        <end position="511"/>
    </location>
</feature>
<dbReference type="Gene3D" id="1.20.120.1910">
    <property type="entry name" value="Cysteine-tRNA ligase, C-terminal anti-codon recognition domain"/>
    <property type="match status" value="1"/>
</dbReference>
<evidence type="ECO:0000256" key="3">
    <source>
        <dbReference type="ARBA" id="ARBA00011245"/>
    </source>
</evidence>
<evidence type="ECO:0000256" key="7">
    <source>
        <dbReference type="ARBA" id="ARBA00022741"/>
    </source>
</evidence>
<evidence type="ECO:0000256" key="6">
    <source>
        <dbReference type="ARBA" id="ARBA00022723"/>
    </source>
</evidence>
<name>A0A512AJJ8_9SPHN</name>
<comment type="catalytic activity">
    <reaction evidence="12">
        <text>tRNA(Cys) + L-cysteine + ATP = L-cysteinyl-tRNA(Cys) + AMP + diphosphate</text>
        <dbReference type="Rhea" id="RHEA:17773"/>
        <dbReference type="Rhea" id="RHEA-COMP:9661"/>
        <dbReference type="Rhea" id="RHEA-COMP:9679"/>
        <dbReference type="ChEBI" id="CHEBI:30616"/>
        <dbReference type="ChEBI" id="CHEBI:33019"/>
        <dbReference type="ChEBI" id="CHEBI:35235"/>
        <dbReference type="ChEBI" id="CHEBI:78442"/>
        <dbReference type="ChEBI" id="CHEBI:78517"/>
        <dbReference type="ChEBI" id="CHEBI:456215"/>
        <dbReference type="EC" id="6.1.1.16"/>
    </reaction>
</comment>
<gene>
    <name evidence="12" type="primary">cysS</name>
    <name evidence="14" type="ORF">NSE01_17200</name>
</gene>
<dbReference type="PANTHER" id="PTHR10890">
    <property type="entry name" value="CYSTEINYL-TRNA SYNTHETASE"/>
    <property type="match status" value="1"/>
</dbReference>
<evidence type="ECO:0000313" key="15">
    <source>
        <dbReference type="Proteomes" id="UP000321464"/>
    </source>
</evidence>
<dbReference type="Gene3D" id="3.40.50.620">
    <property type="entry name" value="HUPs"/>
    <property type="match status" value="2"/>
</dbReference>
<feature type="binding site" evidence="12">
    <location>
        <position position="373"/>
    </location>
    <ligand>
        <name>ATP</name>
        <dbReference type="ChEBI" id="CHEBI:30616"/>
    </ligand>
</feature>
<dbReference type="EC" id="6.1.1.16" evidence="12"/>
<sequence length="570" mass="63490">METTTPLTLFNSLTRRAEPFVPVHAGEARVYTCGPTVYNYPHIGNMRAYVFADVLGRTLSFKGYKLTHVINITDVGHLTDDADDGEDKMERMAAAQKQSIWDVAEHYKQAYWADVRALNIRQPAEWTVATDYVPQMIAFAEGIAAKHCYELESGLYFDVSTVADYGRLAREDDLMSEFMSISSKLRSLSTINDTALLKLEFAAIAREFLAGLRAMHARKALKKYRDLISIWEWADTAETNDVAQLILDSVRVTGDRLREGRIEAVDGKHNDEDFAIWRKTPPGEKRQMEWDSPWGKGAPGWHLECSVMSGAVLGFPFDIHTGGIDHREIHHPNEIAQNQAHCCTNGLDDPRNSGAKIWMHNNFLVERSGKMSKSSGEFLRLQLLIDKGYHPLAYRLLCLQAHYRSELEFSWEGLGAALTRLKRLVMAVEQLKARIPAGEGTAPVPGRVFVSHLERFDGAVSDDLNTAIAITVLEEVAALKKVDPAEKLAALETMDAVLGLGIATLSRADLRIRPKSATITEAEIEAALAARKEARAAKDFARSDALRDELAAKGVEVMDGDPLGWEWKLA</sequence>
<evidence type="ECO:0000256" key="2">
    <source>
        <dbReference type="ARBA" id="ARBA00005594"/>
    </source>
</evidence>
<keyword evidence="15" id="KW-1185">Reference proteome</keyword>
<organism evidence="14 15">
    <name type="scientific">Novosphingobium sediminis</name>
    <dbReference type="NCBI Taxonomy" id="707214"/>
    <lineage>
        <taxon>Bacteria</taxon>
        <taxon>Pseudomonadati</taxon>
        <taxon>Pseudomonadota</taxon>
        <taxon>Alphaproteobacteria</taxon>
        <taxon>Sphingomonadales</taxon>
        <taxon>Sphingomonadaceae</taxon>
        <taxon>Novosphingobium</taxon>
    </lineage>
</organism>
<dbReference type="InterPro" id="IPR009080">
    <property type="entry name" value="tRNAsynth_Ia_anticodon-bd"/>
</dbReference>
<keyword evidence="4 12" id="KW-0963">Cytoplasm</keyword>
<dbReference type="EMBL" id="BJYR01000012">
    <property type="protein sequence ID" value="GEN99887.1"/>
    <property type="molecule type" value="Genomic_DNA"/>
</dbReference>
<dbReference type="RefSeq" id="WP_246135119.1">
    <property type="nucleotide sequence ID" value="NZ_BJYR01000012.1"/>
</dbReference>
<comment type="cofactor">
    <cofactor evidence="12">
        <name>Zn(2+)</name>
        <dbReference type="ChEBI" id="CHEBI:29105"/>
    </cofactor>
    <text evidence="12">Binds 1 zinc ion per subunit.</text>
</comment>
<accession>A0A512AJJ8</accession>
<evidence type="ECO:0000256" key="9">
    <source>
        <dbReference type="ARBA" id="ARBA00022840"/>
    </source>
</evidence>
<evidence type="ECO:0000256" key="8">
    <source>
        <dbReference type="ARBA" id="ARBA00022833"/>
    </source>
</evidence>
<keyword evidence="7 12" id="KW-0547">Nucleotide-binding</keyword>
<dbReference type="Pfam" id="PF23493">
    <property type="entry name" value="CysS_C"/>
    <property type="match status" value="1"/>
</dbReference>
<dbReference type="InterPro" id="IPR024909">
    <property type="entry name" value="Cys-tRNA/MSH_ligase"/>
</dbReference>
<protein>
    <recommendedName>
        <fullName evidence="12">Cysteine--tRNA ligase</fullName>
        <ecNumber evidence="12">6.1.1.16</ecNumber>
    </recommendedName>
    <alternativeName>
        <fullName evidence="12">Cysteinyl-tRNA synthetase</fullName>
        <shortName evidence="12">CysRS</shortName>
    </alternativeName>
</protein>
<dbReference type="AlphaFoldDB" id="A0A512AJJ8"/>
<dbReference type="InterPro" id="IPR015273">
    <property type="entry name" value="Cys-tRNA-synt_Ia_DALR"/>
</dbReference>
<dbReference type="PRINTS" id="PR00983">
    <property type="entry name" value="TRNASYNTHCYS"/>
</dbReference>
<keyword evidence="10 12" id="KW-0648">Protein biosynthesis</keyword>
<feature type="short sequence motif" description="'HIGH' region" evidence="12">
    <location>
        <begin position="35"/>
        <end position="45"/>
    </location>
</feature>
<feature type="binding site" evidence="12">
    <location>
        <position position="330"/>
    </location>
    <ligand>
        <name>Zn(2+)</name>
        <dbReference type="ChEBI" id="CHEBI:29105"/>
    </ligand>
</feature>
<keyword evidence="8 12" id="KW-0862">Zinc</keyword>
<evidence type="ECO:0000256" key="1">
    <source>
        <dbReference type="ARBA" id="ARBA00004496"/>
    </source>
</evidence>
<dbReference type="InterPro" id="IPR014729">
    <property type="entry name" value="Rossmann-like_a/b/a_fold"/>
</dbReference>
<dbReference type="GO" id="GO:0005524">
    <property type="term" value="F:ATP binding"/>
    <property type="evidence" value="ECO:0007669"/>
    <property type="project" value="UniProtKB-UniRule"/>
</dbReference>
<evidence type="ECO:0000259" key="13">
    <source>
        <dbReference type="SMART" id="SM00840"/>
    </source>
</evidence>
<dbReference type="GO" id="GO:0004817">
    <property type="term" value="F:cysteine-tRNA ligase activity"/>
    <property type="evidence" value="ECO:0007669"/>
    <property type="project" value="UniProtKB-UniRule"/>
</dbReference>
<dbReference type="InterPro" id="IPR056411">
    <property type="entry name" value="CysS_C"/>
</dbReference>
<dbReference type="SUPFAM" id="SSF52374">
    <property type="entry name" value="Nucleotidylyl transferase"/>
    <property type="match status" value="1"/>
</dbReference>
<dbReference type="InterPro" id="IPR032678">
    <property type="entry name" value="tRNA-synt_1_cat_dom"/>
</dbReference>
<dbReference type="SUPFAM" id="SSF47323">
    <property type="entry name" value="Anticodon-binding domain of a subclass of class I aminoacyl-tRNA synthetases"/>
    <property type="match status" value="1"/>
</dbReference>
<dbReference type="GO" id="GO:0008270">
    <property type="term" value="F:zinc ion binding"/>
    <property type="evidence" value="ECO:0007669"/>
    <property type="project" value="UniProtKB-UniRule"/>
</dbReference>
<comment type="similarity">
    <text evidence="2 12">Belongs to the class-I aminoacyl-tRNA synthetase family.</text>
</comment>
<feature type="binding site" evidence="12">
    <location>
        <position position="305"/>
    </location>
    <ligand>
        <name>Zn(2+)</name>
        <dbReference type="ChEBI" id="CHEBI:29105"/>
    </ligand>
</feature>
<dbReference type="GO" id="GO:0005829">
    <property type="term" value="C:cytosol"/>
    <property type="evidence" value="ECO:0007669"/>
    <property type="project" value="TreeGrafter"/>
</dbReference>
<dbReference type="SMART" id="SM00840">
    <property type="entry name" value="DALR_2"/>
    <property type="match status" value="1"/>
</dbReference>
<dbReference type="Pfam" id="PF01406">
    <property type="entry name" value="tRNA-synt_1e"/>
    <property type="match status" value="2"/>
</dbReference>
<reference evidence="14 15" key="1">
    <citation type="submission" date="2019-07" db="EMBL/GenBank/DDBJ databases">
        <title>Whole genome shotgun sequence of Novosphingobium sediminis NBRC 106119.</title>
        <authorList>
            <person name="Hosoyama A."/>
            <person name="Uohara A."/>
            <person name="Ohji S."/>
            <person name="Ichikawa N."/>
        </authorList>
    </citation>
    <scope>NUCLEOTIDE SEQUENCE [LARGE SCALE GENOMIC DNA]</scope>
    <source>
        <strain evidence="14 15">NBRC 106119</strain>
    </source>
</reference>
<dbReference type="InterPro" id="IPR015803">
    <property type="entry name" value="Cys-tRNA-ligase"/>
</dbReference>